<dbReference type="GO" id="GO:0007399">
    <property type="term" value="P:nervous system development"/>
    <property type="evidence" value="ECO:0007669"/>
    <property type="project" value="UniProtKB-ARBA"/>
</dbReference>
<sequence>MFNLSWHIKKEVVIRQSCIKSSTNTNDQPYLIFWIGHLRDSHMVNAKVRAKVIKSWQTPERELLPLGQSEIDLGYEIGSDCLFNQAWQAMLL</sequence>
<feature type="domain" description="Inward rectifier potassium channel C-terminal" evidence="2">
    <location>
        <begin position="26"/>
        <end position="83"/>
    </location>
</feature>
<dbReference type="EMBL" id="JAINUG010000120">
    <property type="protein sequence ID" value="KAJ8394988.1"/>
    <property type="molecule type" value="Genomic_DNA"/>
</dbReference>
<dbReference type="Gene3D" id="2.60.40.1400">
    <property type="entry name" value="G protein-activated inward rectifier potassium channel 1"/>
    <property type="match status" value="1"/>
</dbReference>
<dbReference type="SUPFAM" id="SSF81296">
    <property type="entry name" value="E set domains"/>
    <property type="match status" value="1"/>
</dbReference>
<evidence type="ECO:0000313" key="3">
    <source>
        <dbReference type="EMBL" id="KAJ8394988.1"/>
    </source>
</evidence>
<evidence type="ECO:0000259" key="2">
    <source>
        <dbReference type="Pfam" id="PF17655"/>
    </source>
</evidence>
<dbReference type="InterPro" id="IPR013518">
    <property type="entry name" value="K_chnl_inward-rec_Kir_cyto"/>
</dbReference>
<accession>A0AAD7S2Y3</accession>
<keyword evidence="4" id="KW-1185">Reference proteome</keyword>
<comment type="catalytic activity">
    <reaction evidence="1">
        <text>K(+)(in) = K(+)(out)</text>
        <dbReference type="Rhea" id="RHEA:29463"/>
        <dbReference type="ChEBI" id="CHEBI:29103"/>
    </reaction>
</comment>
<dbReference type="AlphaFoldDB" id="A0AAD7S2Y3"/>
<gene>
    <name evidence="3" type="ORF">AAFF_G00039390</name>
</gene>
<evidence type="ECO:0000256" key="1">
    <source>
        <dbReference type="ARBA" id="ARBA00034430"/>
    </source>
</evidence>
<evidence type="ECO:0000313" key="4">
    <source>
        <dbReference type="Proteomes" id="UP001221898"/>
    </source>
</evidence>
<dbReference type="InterPro" id="IPR014756">
    <property type="entry name" value="Ig_E-set"/>
</dbReference>
<organism evidence="3 4">
    <name type="scientific">Aldrovandia affinis</name>
    <dbReference type="NCBI Taxonomy" id="143900"/>
    <lineage>
        <taxon>Eukaryota</taxon>
        <taxon>Metazoa</taxon>
        <taxon>Chordata</taxon>
        <taxon>Craniata</taxon>
        <taxon>Vertebrata</taxon>
        <taxon>Euteleostomi</taxon>
        <taxon>Actinopterygii</taxon>
        <taxon>Neopterygii</taxon>
        <taxon>Teleostei</taxon>
        <taxon>Notacanthiformes</taxon>
        <taxon>Halosauridae</taxon>
        <taxon>Aldrovandia</taxon>
    </lineage>
</organism>
<dbReference type="InterPro" id="IPR041647">
    <property type="entry name" value="IRK_C"/>
</dbReference>
<proteinExistence type="predicted"/>
<dbReference type="Proteomes" id="UP001221898">
    <property type="component" value="Unassembled WGS sequence"/>
</dbReference>
<reference evidence="3" key="1">
    <citation type="journal article" date="2023" name="Science">
        <title>Genome structures resolve the early diversification of teleost fishes.</title>
        <authorList>
            <person name="Parey E."/>
            <person name="Louis A."/>
            <person name="Montfort J."/>
            <person name="Bouchez O."/>
            <person name="Roques C."/>
            <person name="Iampietro C."/>
            <person name="Lluch J."/>
            <person name="Castinel A."/>
            <person name="Donnadieu C."/>
            <person name="Desvignes T."/>
            <person name="Floi Bucao C."/>
            <person name="Jouanno E."/>
            <person name="Wen M."/>
            <person name="Mejri S."/>
            <person name="Dirks R."/>
            <person name="Jansen H."/>
            <person name="Henkel C."/>
            <person name="Chen W.J."/>
            <person name="Zahm M."/>
            <person name="Cabau C."/>
            <person name="Klopp C."/>
            <person name="Thompson A.W."/>
            <person name="Robinson-Rechavi M."/>
            <person name="Braasch I."/>
            <person name="Lecointre G."/>
            <person name="Bobe J."/>
            <person name="Postlethwait J.H."/>
            <person name="Berthelot C."/>
            <person name="Roest Crollius H."/>
            <person name="Guiguen Y."/>
        </authorList>
    </citation>
    <scope>NUCLEOTIDE SEQUENCE</scope>
    <source>
        <strain evidence="3">NC1722</strain>
    </source>
</reference>
<protein>
    <recommendedName>
        <fullName evidence="2">Inward rectifier potassium channel C-terminal domain-containing protein</fullName>
    </recommendedName>
</protein>
<dbReference type="Pfam" id="PF17655">
    <property type="entry name" value="IRK_C"/>
    <property type="match status" value="1"/>
</dbReference>
<name>A0AAD7S2Y3_9TELE</name>
<comment type="caution">
    <text evidence="3">The sequence shown here is derived from an EMBL/GenBank/DDBJ whole genome shotgun (WGS) entry which is preliminary data.</text>
</comment>